<protein>
    <submittedName>
        <fullName evidence="7">O-antigen ligase family protein</fullName>
    </submittedName>
</protein>
<feature type="transmembrane region" description="Helical" evidence="5">
    <location>
        <begin position="173"/>
        <end position="192"/>
    </location>
</feature>
<keyword evidence="8" id="KW-1185">Reference proteome</keyword>
<dbReference type="PANTHER" id="PTHR37422">
    <property type="entry name" value="TEICHURONIC ACID BIOSYNTHESIS PROTEIN TUAE"/>
    <property type="match status" value="1"/>
</dbReference>
<reference evidence="7" key="1">
    <citation type="submission" date="2021-03" db="EMBL/GenBank/DDBJ databases">
        <title>Fibrella sp. HMF5335 genome sequencing and assembly.</title>
        <authorList>
            <person name="Kang H."/>
            <person name="Kim H."/>
            <person name="Bae S."/>
            <person name="Joh K."/>
        </authorList>
    </citation>
    <scope>NUCLEOTIDE SEQUENCE</scope>
    <source>
        <strain evidence="7">HMF5335</strain>
    </source>
</reference>
<evidence type="ECO:0000313" key="8">
    <source>
        <dbReference type="Proteomes" id="UP000664034"/>
    </source>
</evidence>
<feature type="transmembrane region" description="Helical" evidence="5">
    <location>
        <begin position="261"/>
        <end position="278"/>
    </location>
</feature>
<feature type="transmembrane region" description="Helical" evidence="5">
    <location>
        <begin position="66"/>
        <end position="82"/>
    </location>
</feature>
<evidence type="ECO:0000256" key="2">
    <source>
        <dbReference type="ARBA" id="ARBA00022692"/>
    </source>
</evidence>
<feature type="transmembrane region" description="Helical" evidence="5">
    <location>
        <begin position="236"/>
        <end position="254"/>
    </location>
</feature>
<dbReference type="PANTHER" id="PTHR37422:SF13">
    <property type="entry name" value="LIPOPOLYSACCHARIDE BIOSYNTHESIS PROTEIN PA4999-RELATED"/>
    <property type="match status" value="1"/>
</dbReference>
<dbReference type="InterPro" id="IPR007016">
    <property type="entry name" value="O-antigen_ligase-rel_domated"/>
</dbReference>
<dbReference type="EMBL" id="JAFMYV010000001">
    <property type="protein sequence ID" value="MBO0935552.1"/>
    <property type="molecule type" value="Genomic_DNA"/>
</dbReference>
<feature type="transmembrane region" description="Helical" evidence="5">
    <location>
        <begin position="119"/>
        <end position="135"/>
    </location>
</feature>
<dbReference type="GO" id="GO:0016020">
    <property type="term" value="C:membrane"/>
    <property type="evidence" value="ECO:0007669"/>
    <property type="project" value="UniProtKB-SubCell"/>
</dbReference>
<feature type="transmembrane region" description="Helical" evidence="5">
    <location>
        <begin position="404"/>
        <end position="426"/>
    </location>
</feature>
<name>A0A939GFG3_9BACT</name>
<gene>
    <name evidence="7" type="ORF">J2I47_03225</name>
</gene>
<keyword evidence="2 5" id="KW-0812">Transmembrane</keyword>
<comment type="subcellular location">
    <subcellularLocation>
        <location evidence="1">Membrane</location>
        <topology evidence="1">Multi-pass membrane protein</topology>
    </subcellularLocation>
</comment>
<keyword evidence="7" id="KW-0436">Ligase</keyword>
<evidence type="ECO:0000256" key="1">
    <source>
        <dbReference type="ARBA" id="ARBA00004141"/>
    </source>
</evidence>
<dbReference type="GO" id="GO:0016874">
    <property type="term" value="F:ligase activity"/>
    <property type="evidence" value="ECO:0007669"/>
    <property type="project" value="UniProtKB-KW"/>
</dbReference>
<evidence type="ECO:0000313" key="7">
    <source>
        <dbReference type="EMBL" id="MBO0935552.1"/>
    </source>
</evidence>
<feature type="transmembrane region" description="Helical" evidence="5">
    <location>
        <begin position="88"/>
        <end position="107"/>
    </location>
</feature>
<keyword evidence="4 5" id="KW-0472">Membrane</keyword>
<feature type="transmembrane region" description="Helical" evidence="5">
    <location>
        <begin position="433"/>
        <end position="452"/>
    </location>
</feature>
<accession>A0A939GFG3</accession>
<feature type="transmembrane region" description="Helical" evidence="5">
    <location>
        <begin position="17"/>
        <end position="34"/>
    </location>
</feature>
<feature type="transmembrane region" description="Helical" evidence="5">
    <location>
        <begin position="147"/>
        <end position="166"/>
    </location>
</feature>
<evidence type="ECO:0000256" key="4">
    <source>
        <dbReference type="ARBA" id="ARBA00023136"/>
    </source>
</evidence>
<keyword evidence="3 5" id="KW-1133">Transmembrane helix</keyword>
<evidence type="ECO:0000256" key="5">
    <source>
        <dbReference type="SAM" id="Phobius"/>
    </source>
</evidence>
<dbReference type="InterPro" id="IPR051533">
    <property type="entry name" value="WaaL-like"/>
</dbReference>
<feature type="domain" description="O-antigen ligase-related" evidence="6">
    <location>
        <begin position="270"/>
        <end position="411"/>
    </location>
</feature>
<feature type="transmembrane region" description="Helical" evidence="5">
    <location>
        <begin position="306"/>
        <end position="325"/>
    </location>
</feature>
<dbReference type="AlphaFoldDB" id="A0A939GFG3"/>
<dbReference type="Proteomes" id="UP000664034">
    <property type="component" value="Unassembled WGS sequence"/>
</dbReference>
<feature type="transmembrane region" description="Helical" evidence="5">
    <location>
        <begin position="40"/>
        <end position="59"/>
    </location>
</feature>
<proteinExistence type="predicted"/>
<dbReference type="Pfam" id="PF04932">
    <property type="entry name" value="Wzy_C"/>
    <property type="match status" value="1"/>
</dbReference>
<organism evidence="7 8">
    <name type="scientific">Fibrella rubiginis</name>
    <dbReference type="NCBI Taxonomy" id="2817060"/>
    <lineage>
        <taxon>Bacteria</taxon>
        <taxon>Pseudomonadati</taxon>
        <taxon>Bacteroidota</taxon>
        <taxon>Cytophagia</taxon>
        <taxon>Cytophagales</taxon>
        <taxon>Spirosomataceae</taxon>
        <taxon>Fibrella</taxon>
    </lineage>
</organism>
<comment type="caution">
    <text evidence="7">The sequence shown here is derived from an EMBL/GenBank/DDBJ whole genome shotgun (WGS) entry which is preliminary data.</text>
</comment>
<evidence type="ECO:0000259" key="6">
    <source>
        <dbReference type="Pfam" id="PF04932"/>
    </source>
</evidence>
<sequence length="488" mass="55015">MIDRIYQLTDGWRHSRLLFGLLGLLLAVVAGYLIGKMGIMGGLLVIALPVGIATLVMILLEPKVGVYLYANLSFLIGAARFMDGDIQVGLGLDGLLVLTFAATLLNARRMNWKRLKNPAFYCVCLWLFYTILEYFNPDSPYPPAWFYHARSFSLSWAFLSFIVLVNPITKNDVWLLIKTWLVWSVIAAFWGFKQQYGHALGLRDLEQAELNWLAAGGARTHILWGQLRSFSFYSDAGQFGSEMAGVTLICLILFMNEKRWFSKFLYVGLTLVIFWGFAVSGTRSALFVLIGGYGAYLVLQRKLKPILLSAAVGIPILCILLFTHLGDGVYQIYRIRTALRPTQDESFLVRLENQQRLKAYLVNLPFGTGIGSSSGAGVRFTPWHWAAQIPPDSWYVQLWIETGIVGLSVYLFVLAGIILTGIWQLWRLKDPWITTLMLILLCEFIGICVVSYSNPILGQFPTSTMLYINSMLFASAGRWEKANERMSE</sequence>
<evidence type="ECO:0000256" key="3">
    <source>
        <dbReference type="ARBA" id="ARBA00022989"/>
    </source>
</evidence>
<dbReference type="RefSeq" id="WP_207363097.1">
    <property type="nucleotide sequence ID" value="NZ_JAFMYV010000001.1"/>
</dbReference>